<dbReference type="EMBL" id="GBXM01104507">
    <property type="protein sequence ID" value="JAH04070.1"/>
    <property type="molecule type" value="Transcribed_RNA"/>
</dbReference>
<proteinExistence type="predicted"/>
<organism evidence="2">
    <name type="scientific">Anguilla anguilla</name>
    <name type="common">European freshwater eel</name>
    <name type="synonym">Muraena anguilla</name>
    <dbReference type="NCBI Taxonomy" id="7936"/>
    <lineage>
        <taxon>Eukaryota</taxon>
        <taxon>Metazoa</taxon>
        <taxon>Chordata</taxon>
        <taxon>Craniata</taxon>
        <taxon>Vertebrata</taxon>
        <taxon>Euteleostomi</taxon>
        <taxon>Actinopterygii</taxon>
        <taxon>Neopterygii</taxon>
        <taxon>Teleostei</taxon>
        <taxon>Anguilliformes</taxon>
        <taxon>Anguillidae</taxon>
        <taxon>Anguilla</taxon>
    </lineage>
</organism>
<protein>
    <submittedName>
        <fullName evidence="2">Uncharacterized protein</fullName>
    </submittedName>
</protein>
<evidence type="ECO:0000313" key="2">
    <source>
        <dbReference type="EMBL" id="JAH04070.1"/>
    </source>
</evidence>
<sequence length="36" mass="3834">MKCQGILSVSDGAAPPEGDHTVVFLPDNPRDRAARL</sequence>
<dbReference type="AlphaFoldDB" id="A0A0E9PJ04"/>
<reference evidence="2" key="2">
    <citation type="journal article" date="2015" name="Fish Shellfish Immunol.">
        <title>Early steps in the European eel (Anguilla anguilla)-Vibrio vulnificus interaction in the gills: Role of the RtxA13 toxin.</title>
        <authorList>
            <person name="Callol A."/>
            <person name="Pajuelo D."/>
            <person name="Ebbesson L."/>
            <person name="Teles M."/>
            <person name="MacKenzie S."/>
            <person name="Amaro C."/>
        </authorList>
    </citation>
    <scope>NUCLEOTIDE SEQUENCE</scope>
</reference>
<name>A0A0E9PJ04_ANGAN</name>
<evidence type="ECO:0000256" key="1">
    <source>
        <dbReference type="SAM" id="MobiDB-lite"/>
    </source>
</evidence>
<feature type="region of interest" description="Disordered" evidence="1">
    <location>
        <begin position="1"/>
        <end position="36"/>
    </location>
</feature>
<reference evidence="2" key="1">
    <citation type="submission" date="2014-11" db="EMBL/GenBank/DDBJ databases">
        <authorList>
            <person name="Amaro Gonzalez C."/>
        </authorList>
    </citation>
    <scope>NUCLEOTIDE SEQUENCE</scope>
</reference>
<accession>A0A0E9PJ04</accession>